<keyword evidence="2" id="KW-1185">Reference proteome</keyword>
<evidence type="ECO:0000313" key="2">
    <source>
        <dbReference type="Proteomes" id="UP000838756"/>
    </source>
</evidence>
<dbReference type="AlphaFoldDB" id="A0A8S4R2Q9"/>
<dbReference type="Proteomes" id="UP000838756">
    <property type="component" value="Unassembled WGS sequence"/>
</dbReference>
<gene>
    <name evidence="1" type="primary">jg19598</name>
    <name evidence="1" type="ORF">PAEG_LOCUS9395</name>
</gene>
<evidence type="ECO:0000313" key="1">
    <source>
        <dbReference type="EMBL" id="CAH2230126.1"/>
    </source>
</evidence>
<proteinExistence type="predicted"/>
<sequence>MDDGEILFSFGEVKFQTPAENYIQTKVKLGIFTFRFCSPSSRWLRPDPEAFWAALVDGMLDLGHAPIAYAQPALTVAHAAPVYQAAPVVHAAPVAIAAKAATSYSSFQRVIHPAVAHQVVAQPVVHAAPAVVAQPVVHAAPLTLSHAPIASYGHGWGQGW</sequence>
<protein>
    <submittedName>
        <fullName evidence="1">Jg19598 protein</fullName>
    </submittedName>
</protein>
<comment type="caution">
    <text evidence="1">The sequence shown here is derived from an EMBL/GenBank/DDBJ whole genome shotgun (WGS) entry which is preliminary data.</text>
</comment>
<organism evidence="1 2">
    <name type="scientific">Pararge aegeria aegeria</name>
    <dbReference type="NCBI Taxonomy" id="348720"/>
    <lineage>
        <taxon>Eukaryota</taxon>
        <taxon>Metazoa</taxon>
        <taxon>Ecdysozoa</taxon>
        <taxon>Arthropoda</taxon>
        <taxon>Hexapoda</taxon>
        <taxon>Insecta</taxon>
        <taxon>Pterygota</taxon>
        <taxon>Neoptera</taxon>
        <taxon>Endopterygota</taxon>
        <taxon>Lepidoptera</taxon>
        <taxon>Glossata</taxon>
        <taxon>Ditrysia</taxon>
        <taxon>Papilionoidea</taxon>
        <taxon>Nymphalidae</taxon>
        <taxon>Satyrinae</taxon>
        <taxon>Satyrini</taxon>
        <taxon>Parargina</taxon>
        <taxon>Pararge</taxon>
    </lineage>
</organism>
<accession>A0A8S4R2Q9</accession>
<name>A0A8S4R2Q9_9NEOP</name>
<dbReference type="EMBL" id="CAKXAJ010024775">
    <property type="protein sequence ID" value="CAH2230126.1"/>
    <property type="molecule type" value="Genomic_DNA"/>
</dbReference>
<reference evidence="1" key="1">
    <citation type="submission" date="2022-03" db="EMBL/GenBank/DDBJ databases">
        <authorList>
            <person name="Lindestad O."/>
        </authorList>
    </citation>
    <scope>NUCLEOTIDE SEQUENCE</scope>
</reference>